<dbReference type="Proteomes" id="UP000001818">
    <property type="component" value="Chromosome"/>
</dbReference>
<protein>
    <submittedName>
        <fullName evidence="3">Uncharacterized protein</fullName>
    </submittedName>
</protein>
<dbReference type="AlphaFoldDB" id="Q13CN9"/>
<evidence type="ECO:0000256" key="2">
    <source>
        <dbReference type="SAM" id="Phobius"/>
    </source>
</evidence>
<reference evidence="3 4" key="1">
    <citation type="submission" date="2006-03" db="EMBL/GenBank/DDBJ databases">
        <title>Complete sequence of Rhodopseudomonas palustris BisB5.</title>
        <authorList>
            <consortium name="US DOE Joint Genome Institute"/>
            <person name="Copeland A."/>
            <person name="Lucas S."/>
            <person name="Lapidus A."/>
            <person name="Barry K."/>
            <person name="Detter J.C."/>
            <person name="Glavina del Rio T."/>
            <person name="Hammon N."/>
            <person name="Israni S."/>
            <person name="Dalin E."/>
            <person name="Tice H."/>
            <person name="Pitluck S."/>
            <person name="Chain P."/>
            <person name="Malfatti S."/>
            <person name="Shin M."/>
            <person name="Vergez L."/>
            <person name="Schmutz J."/>
            <person name="Larimer F."/>
            <person name="Land M."/>
            <person name="Hauser L."/>
            <person name="Pelletier D.A."/>
            <person name="Kyrpides N."/>
            <person name="Lykidis A."/>
            <person name="Oda Y."/>
            <person name="Harwood C.S."/>
            <person name="Richardson P."/>
        </authorList>
    </citation>
    <scope>NUCLEOTIDE SEQUENCE [LARGE SCALE GENOMIC DNA]</scope>
    <source>
        <strain evidence="3 4">BisB5</strain>
    </source>
</reference>
<gene>
    <name evidence="3" type="ordered locus">RPD_0912</name>
</gene>
<evidence type="ECO:0000313" key="4">
    <source>
        <dbReference type="Proteomes" id="UP000001818"/>
    </source>
</evidence>
<organism evidence="3 4">
    <name type="scientific">Rhodopseudomonas palustris (strain BisB5)</name>
    <dbReference type="NCBI Taxonomy" id="316057"/>
    <lineage>
        <taxon>Bacteria</taxon>
        <taxon>Pseudomonadati</taxon>
        <taxon>Pseudomonadota</taxon>
        <taxon>Alphaproteobacteria</taxon>
        <taxon>Hyphomicrobiales</taxon>
        <taxon>Nitrobacteraceae</taxon>
        <taxon>Rhodopseudomonas</taxon>
    </lineage>
</organism>
<feature type="transmembrane region" description="Helical" evidence="2">
    <location>
        <begin position="6"/>
        <end position="24"/>
    </location>
</feature>
<dbReference type="KEGG" id="rpd:RPD_0912"/>
<proteinExistence type="predicted"/>
<dbReference type="EMBL" id="CP000283">
    <property type="protein sequence ID" value="ABE38150.1"/>
    <property type="molecule type" value="Genomic_DNA"/>
</dbReference>
<name>Q13CN9_RHOPS</name>
<dbReference type="HOGENOM" id="CLU_1249833_0_0_5"/>
<sequence>MLELSILAVIALAAVYWTALWLMGRQEDVLYGSFVTPSNVTTSNQSVSSIQPCAPLHRDFPPELPRLPRAALPAPTTTQPATTPPTTTAQAPRPSSVAPLRPAALTPPAPPAATTIDLAAMATQANAGIRPQPAADSPAPPKPIVIREAQPVDRAAQFPAPPAAPPLMMAQPKQPLAVNPAAVQRGMMAPEAQATHQPQRTDVLASLLETIKRDLNEAARK</sequence>
<keyword evidence="2" id="KW-1133">Transmembrane helix</keyword>
<accession>Q13CN9</accession>
<evidence type="ECO:0000313" key="3">
    <source>
        <dbReference type="EMBL" id="ABE38150.1"/>
    </source>
</evidence>
<keyword evidence="2" id="KW-0812">Transmembrane</keyword>
<feature type="region of interest" description="Disordered" evidence="1">
    <location>
        <begin position="68"/>
        <end position="99"/>
    </location>
</feature>
<keyword evidence="2" id="KW-0472">Membrane</keyword>
<evidence type="ECO:0000256" key="1">
    <source>
        <dbReference type="SAM" id="MobiDB-lite"/>
    </source>
</evidence>